<proteinExistence type="predicted"/>
<evidence type="ECO:0000313" key="4">
    <source>
        <dbReference type="Proteomes" id="UP000278035"/>
    </source>
</evidence>
<protein>
    <submittedName>
        <fullName evidence="3">DUF3014 domain-containing protein</fullName>
    </submittedName>
</protein>
<feature type="compositionally biased region" description="Polar residues" evidence="1">
    <location>
        <begin position="75"/>
        <end position="84"/>
    </location>
</feature>
<dbReference type="EMBL" id="CP034015">
    <property type="protein sequence ID" value="AZG74960.1"/>
    <property type="molecule type" value="Genomic_DNA"/>
</dbReference>
<reference evidence="4" key="1">
    <citation type="submission" date="2018-11" db="EMBL/GenBank/DDBJ databases">
        <title>Shewanella sp. M2.</title>
        <authorList>
            <person name="Hwang Y.J."/>
            <person name="Hwang C.Y."/>
        </authorList>
    </citation>
    <scope>NUCLEOTIDE SEQUENCE [LARGE SCALE GENOMIC DNA]</scope>
    <source>
        <strain evidence="4">LMG 19866</strain>
    </source>
</reference>
<dbReference type="AlphaFoldDB" id="A0A3G8M1U0"/>
<dbReference type="RefSeq" id="WP_124732428.1">
    <property type="nucleotide sequence ID" value="NZ_CBCSKC010000002.1"/>
</dbReference>
<feature type="region of interest" description="Disordered" evidence="1">
    <location>
        <begin position="68"/>
        <end position="95"/>
    </location>
</feature>
<dbReference type="Pfam" id="PF11219">
    <property type="entry name" value="DUF3014"/>
    <property type="match status" value="1"/>
</dbReference>
<keyword evidence="2" id="KW-0472">Membrane</keyword>
<name>A0A3G8M1U0_9GAMM</name>
<gene>
    <name evidence="3" type="ORF">EGC82_20700</name>
</gene>
<keyword evidence="2" id="KW-1133">Transmembrane helix</keyword>
<organism evidence="3 4">
    <name type="scientific">Shewanella livingstonensis</name>
    <dbReference type="NCBI Taxonomy" id="150120"/>
    <lineage>
        <taxon>Bacteria</taxon>
        <taxon>Pseudomonadati</taxon>
        <taxon>Pseudomonadota</taxon>
        <taxon>Gammaproteobacteria</taxon>
        <taxon>Alteromonadales</taxon>
        <taxon>Shewanellaceae</taxon>
        <taxon>Shewanella</taxon>
    </lineage>
</organism>
<dbReference type="Proteomes" id="UP000278035">
    <property type="component" value="Chromosome"/>
</dbReference>
<dbReference type="InterPro" id="IPR021382">
    <property type="entry name" value="DUF3014"/>
</dbReference>
<keyword evidence="4" id="KW-1185">Reference proteome</keyword>
<accession>A0A3G8M1U0</accession>
<evidence type="ECO:0000313" key="3">
    <source>
        <dbReference type="EMBL" id="AZG74960.1"/>
    </source>
</evidence>
<dbReference type="OrthoDB" id="5502479at2"/>
<keyword evidence="2" id="KW-0812">Transmembrane</keyword>
<dbReference type="KEGG" id="slj:EGC82_20700"/>
<evidence type="ECO:0000256" key="2">
    <source>
        <dbReference type="SAM" id="Phobius"/>
    </source>
</evidence>
<feature type="transmembrane region" description="Helical" evidence="2">
    <location>
        <begin position="21"/>
        <end position="40"/>
    </location>
</feature>
<sequence length="297" mass="32852">MQVNEEDRITPQTAEKPGSNMLLIAIAVIALLGASSYFYFTSDDTEEFEPLAMTPIELPESVPELPIEQTPIEEPQNTTATNDVVPTGESETSTAATTEAVEPLPALAESDDFVEAKTLAIANGMKIAPMILKKDIARQFVVFVDNLAQGDIVHKASPLKGPDTQFTVSEITNKTYLNPDGYHRYDLYANFIEGLNDKDLVATYTELKPLFAEAFIELGYNDIDFDKRMQQAFSMIASAPIIEEPIELSSISVNYKYVDPNLEALPNAQKLLIRMGPDNTRKIKAAVKKLQQSFPNQ</sequence>
<evidence type="ECO:0000256" key="1">
    <source>
        <dbReference type="SAM" id="MobiDB-lite"/>
    </source>
</evidence>